<keyword evidence="4" id="KW-0808">Transferase</keyword>
<proteinExistence type="inferred from homology"/>
<feature type="non-terminal residue" evidence="4">
    <location>
        <position position="293"/>
    </location>
</feature>
<organism evidence="4 5">
    <name type="scientific">Aspergillus nomiae NRRL (strain ATCC 15546 / NRRL 13137 / CBS 260.88 / M93)</name>
    <dbReference type="NCBI Taxonomy" id="1509407"/>
    <lineage>
        <taxon>Eukaryota</taxon>
        <taxon>Fungi</taxon>
        <taxon>Dikarya</taxon>
        <taxon>Ascomycota</taxon>
        <taxon>Pezizomycotina</taxon>
        <taxon>Eurotiomycetes</taxon>
        <taxon>Eurotiomycetidae</taxon>
        <taxon>Eurotiales</taxon>
        <taxon>Aspergillaceae</taxon>
        <taxon>Aspergillus</taxon>
        <taxon>Aspergillus subgen. Circumdati</taxon>
    </lineage>
</organism>
<dbReference type="STRING" id="1509407.A0A0L1JIQ3"/>
<dbReference type="InterPro" id="IPR036928">
    <property type="entry name" value="AS_sf"/>
</dbReference>
<dbReference type="AlphaFoldDB" id="A0A0L1JIQ3"/>
<dbReference type="Gene3D" id="3.90.1300.10">
    <property type="entry name" value="Amidase signature (AS) domain"/>
    <property type="match status" value="1"/>
</dbReference>
<accession>A0A0L1JIQ3</accession>
<dbReference type="PANTHER" id="PTHR46072:SF11">
    <property type="entry name" value="AMIDASE-RELATED"/>
    <property type="match status" value="1"/>
</dbReference>
<evidence type="ECO:0000313" key="5">
    <source>
        <dbReference type="Proteomes" id="UP000037505"/>
    </source>
</evidence>
<dbReference type="RefSeq" id="XP_015412196.1">
    <property type="nucleotide sequence ID" value="XM_015545606.1"/>
</dbReference>
<keyword evidence="2" id="KW-0378">Hydrolase</keyword>
<dbReference type="EMBL" id="JNOM01000004">
    <property type="protein sequence ID" value="KNG91273.1"/>
    <property type="molecule type" value="Genomic_DNA"/>
</dbReference>
<protein>
    <submittedName>
        <fullName evidence="4">Putative glutamyl-tRNA(Gln) amidotransferase subunit A</fullName>
    </submittedName>
</protein>
<dbReference type="Proteomes" id="UP000037505">
    <property type="component" value="Unassembled WGS sequence"/>
</dbReference>
<keyword evidence="5" id="KW-1185">Reference proteome</keyword>
<dbReference type="PANTHER" id="PTHR46072">
    <property type="entry name" value="AMIDASE-RELATED-RELATED"/>
    <property type="match status" value="1"/>
</dbReference>
<feature type="domain" description="Amidase" evidence="3">
    <location>
        <begin position="70"/>
        <end position="282"/>
    </location>
</feature>
<evidence type="ECO:0000259" key="3">
    <source>
        <dbReference type="Pfam" id="PF01425"/>
    </source>
</evidence>
<name>A0A0L1JIQ3_ASPN3</name>
<sequence length="293" mass="32970">MSITETSAENLVVSRAAGDLTSTAVTNVLLRRAAIAPKEIREDANIVKILLDACVVLDPSLHQNSWRDNEPHIYRDRKKSITVGLVWDDGVVKSTPPVARALQETVESLKALSSDVEVIEWKPYQQREGSESLLANIAMKTRFYTPDGGKAFAKNLALSGGSCLPLLACTLRDTHGAEELIVHGVREWTLKREMFHYSYFQEWNSVAPEMDVILCSAYSTPAPLLDTLGIHIHLGFRDAKDTTYMPRKEFNTWYHEHYDARKQPDAPVCLHLVAKIFKDDKVVQVLEVVKEKI</sequence>
<evidence type="ECO:0000313" key="4">
    <source>
        <dbReference type="EMBL" id="KNG91273.1"/>
    </source>
</evidence>
<evidence type="ECO:0000256" key="2">
    <source>
        <dbReference type="ARBA" id="ARBA00022801"/>
    </source>
</evidence>
<dbReference type="InterPro" id="IPR023631">
    <property type="entry name" value="Amidase_dom"/>
</dbReference>
<dbReference type="Pfam" id="PF01425">
    <property type="entry name" value="Amidase"/>
    <property type="match status" value="1"/>
</dbReference>
<dbReference type="OrthoDB" id="6428749at2759"/>
<dbReference type="SUPFAM" id="SSF75304">
    <property type="entry name" value="Amidase signature (AS) enzymes"/>
    <property type="match status" value="1"/>
</dbReference>
<dbReference type="GO" id="GO:0016740">
    <property type="term" value="F:transferase activity"/>
    <property type="evidence" value="ECO:0007669"/>
    <property type="project" value="UniProtKB-KW"/>
</dbReference>
<dbReference type="GeneID" id="26802152"/>
<comment type="caution">
    <text evidence="4">The sequence shown here is derived from an EMBL/GenBank/DDBJ whole genome shotgun (WGS) entry which is preliminary data.</text>
</comment>
<dbReference type="GO" id="GO:0016787">
    <property type="term" value="F:hydrolase activity"/>
    <property type="evidence" value="ECO:0007669"/>
    <property type="project" value="UniProtKB-KW"/>
</dbReference>
<gene>
    <name evidence="4" type="ORF">ANOM_000348</name>
</gene>
<comment type="similarity">
    <text evidence="1">Belongs to the amidase family.</text>
</comment>
<reference evidence="4 5" key="1">
    <citation type="submission" date="2014-06" db="EMBL/GenBank/DDBJ databases">
        <title>The Genome of the Aflatoxigenic Filamentous Fungus Aspergillus nomius.</title>
        <authorList>
            <person name="Moore M.G."/>
            <person name="Shannon B.M."/>
            <person name="Brian M.M."/>
        </authorList>
    </citation>
    <scope>NUCLEOTIDE SEQUENCE [LARGE SCALE GENOMIC DNA]</scope>
    <source>
        <strain evidence="4 5">NRRL 13137</strain>
    </source>
</reference>
<evidence type="ECO:0000256" key="1">
    <source>
        <dbReference type="ARBA" id="ARBA00009199"/>
    </source>
</evidence>